<evidence type="ECO:0000313" key="3">
    <source>
        <dbReference type="EMBL" id="KZX15256.1"/>
    </source>
</evidence>
<accession>A0A166D6K9</accession>
<protein>
    <submittedName>
        <fullName evidence="3">Prephenate dehydrogenase</fullName>
    </submittedName>
</protein>
<sequence length="226" mass="24251">MIISVLGGTGDQGLGIVIRFIQAGEKVIIGSRKAKKAEDAVDKVKQLLEKEDIQNLSGMSNEDAANKGDILILTVPLAAQMGTLKSVENFVDGKILIDATVPLDTVIGGSPARYVDLWQGSAAERTAEILTDKNVAVVSAFNNISNSHLMNFNEEIDCDCLVSGDDTESKKIAMDLINKIPGIKCIDCGPLEKARIVEKITPLLIGLNIKYKSHHGGLRITGLKLD</sequence>
<organism evidence="3 4">
    <name type="scientific">Methanobrevibacter cuticularis</name>
    <dbReference type="NCBI Taxonomy" id="47311"/>
    <lineage>
        <taxon>Archaea</taxon>
        <taxon>Methanobacteriati</taxon>
        <taxon>Methanobacteriota</taxon>
        <taxon>Methanomada group</taxon>
        <taxon>Methanobacteria</taxon>
        <taxon>Methanobacteriales</taxon>
        <taxon>Methanobacteriaceae</taxon>
        <taxon>Methanobrevibacter</taxon>
    </lineage>
</organism>
<dbReference type="GO" id="GO:0008823">
    <property type="term" value="F:cupric reductase (NADH) activity"/>
    <property type="evidence" value="ECO:0007669"/>
    <property type="project" value="TreeGrafter"/>
</dbReference>
<dbReference type="OrthoDB" id="8635at2157"/>
<dbReference type="GO" id="GO:0016651">
    <property type="term" value="F:oxidoreductase activity, acting on NAD(P)H"/>
    <property type="evidence" value="ECO:0007669"/>
    <property type="project" value="InterPro"/>
</dbReference>
<dbReference type="GO" id="GO:0015677">
    <property type="term" value="P:copper ion import"/>
    <property type="evidence" value="ECO:0007669"/>
    <property type="project" value="TreeGrafter"/>
</dbReference>
<dbReference type="PANTHER" id="PTHR14239">
    <property type="entry name" value="DUDULIN-RELATED"/>
    <property type="match status" value="1"/>
</dbReference>
<dbReference type="InterPro" id="IPR028939">
    <property type="entry name" value="P5C_Rdtase_cat_N"/>
</dbReference>
<name>A0A166D6K9_9EURY</name>
<dbReference type="STRING" id="47311.MBCUT_16100"/>
<dbReference type="GO" id="GO:0052851">
    <property type="term" value="F:ferric-chelate reductase (NADPH) activity"/>
    <property type="evidence" value="ECO:0007669"/>
    <property type="project" value="TreeGrafter"/>
</dbReference>
<dbReference type="Pfam" id="PF03807">
    <property type="entry name" value="F420_oxidored"/>
    <property type="match status" value="1"/>
</dbReference>
<dbReference type="InterPro" id="IPR051267">
    <property type="entry name" value="STEAP_metalloreductase"/>
</dbReference>
<proteinExistence type="predicted"/>
<dbReference type="GO" id="GO:0006740">
    <property type="term" value="P:NADPH regeneration"/>
    <property type="evidence" value="ECO:0007669"/>
    <property type="project" value="InterPro"/>
</dbReference>
<dbReference type="NCBIfam" id="TIGR01915">
    <property type="entry name" value="npdG"/>
    <property type="match status" value="1"/>
</dbReference>
<dbReference type="GO" id="GO:0005886">
    <property type="term" value="C:plasma membrane"/>
    <property type="evidence" value="ECO:0007669"/>
    <property type="project" value="TreeGrafter"/>
</dbReference>
<dbReference type="EMBL" id="LWMW01000124">
    <property type="protein sequence ID" value="KZX15256.1"/>
    <property type="molecule type" value="Genomic_DNA"/>
</dbReference>
<dbReference type="Gene3D" id="3.40.50.720">
    <property type="entry name" value="NAD(P)-binding Rossmann-like Domain"/>
    <property type="match status" value="1"/>
</dbReference>
<evidence type="ECO:0000259" key="2">
    <source>
        <dbReference type="Pfam" id="PF03807"/>
    </source>
</evidence>
<dbReference type="SUPFAM" id="SSF51735">
    <property type="entry name" value="NAD(P)-binding Rossmann-fold domains"/>
    <property type="match status" value="1"/>
</dbReference>
<dbReference type="RefSeq" id="WP_067260165.1">
    <property type="nucleotide sequence ID" value="NZ_LWMW01000124.1"/>
</dbReference>
<dbReference type="GO" id="GO:0050661">
    <property type="term" value="F:NADP binding"/>
    <property type="evidence" value="ECO:0007669"/>
    <property type="project" value="InterPro"/>
</dbReference>
<dbReference type="InterPro" id="IPR036291">
    <property type="entry name" value="NAD(P)-bd_dom_sf"/>
</dbReference>
<feature type="domain" description="Pyrroline-5-carboxylate reductase catalytic N-terminal" evidence="2">
    <location>
        <begin position="3"/>
        <end position="102"/>
    </location>
</feature>
<keyword evidence="4" id="KW-1185">Reference proteome</keyword>
<dbReference type="PATRIC" id="fig|47311.3.peg.1753"/>
<dbReference type="Proteomes" id="UP000077275">
    <property type="component" value="Unassembled WGS sequence"/>
</dbReference>
<comment type="caution">
    <text evidence="3">The sequence shown here is derived from an EMBL/GenBank/DDBJ whole genome shotgun (WGS) entry which is preliminary data.</text>
</comment>
<evidence type="ECO:0000256" key="1">
    <source>
        <dbReference type="ARBA" id="ARBA00023002"/>
    </source>
</evidence>
<dbReference type="GO" id="GO:0070967">
    <property type="term" value="F:coenzyme F420 binding"/>
    <property type="evidence" value="ECO:0007669"/>
    <property type="project" value="InterPro"/>
</dbReference>
<reference evidence="3 4" key="1">
    <citation type="submission" date="2016-04" db="EMBL/GenBank/DDBJ databases">
        <title>Genome sequence of Methanobrevibacter cuticularis DSM 11139.</title>
        <authorList>
            <person name="Poehlein A."/>
            <person name="Seedorf H."/>
            <person name="Daniel R."/>
        </authorList>
    </citation>
    <scope>NUCLEOTIDE SEQUENCE [LARGE SCALE GENOMIC DNA]</scope>
    <source>
        <strain evidence="3 4">DSM 11139</strain>
    </source>
</reference>
<dbReference type="AlphaFoldDB" id="A0A166D6K9"/>
<evidence type="ECO:0000313" key="4">
    <source>
        <dbReference type="Proteomes" id="UP000077275"/>
    </source>
</evidence>
<dbReference type="PANTHER" id="PTHR14239:SF0">
    <property type="entry name" value="F420-DEPENDENT NADP REDUCTASE"/>
    <property type="match status" value="1"/>
</dbReference>
<keyword evidence="1" id="KW-0560">Oxidoreductase</keyword>
<gene>
    <name evidence="3" type="ORF">MBCUT_16100</name>
</gene>
<dbReference type="InterPro" id="IPR010185">
    <property type="entry name" value="NpdG"/>
</dbReference>